<dbReference type="Pfam" id="PF24209">
    <property type="entry name" value="DUF7431"/>
    <property type="match status" value="2"/>
</dbReference>
<proteinExistence type="predicted"/>
<evidence type="ECO:0000313" key="3">
    <source>
        <dbReference type="EMBL" id="PKY38392.1"/>
    </source>
</evidence>
<feature type="domain" description="DUF7431" evidence="2">
    <location>
        <begin position="1244"/>
        <end position="1477"/>
    </location>
</feature>
<protein>
    <recommendedName>
        <fullName evidence="2">DUF7431 domain-containing protein</fullName>
    </recommendedName>
</protein>
<accession>A0A2I1FVH9</accession>
<feature type="compositionally biased region" description="Basic and acidic residues" evidence="1">
    <location>
        <begin position="336"/>
        <end position="356"/>
    </location>
</feature>
<feature type="region of interest" description="Disordered" evidence="1">
    <location>
        <begin position="943"/>
        <end position="972"/>
    </location>
</feature>
<dbReference type="VEuPathDB" id="FungiDB:RhiirA1_394399"/>
<reference evidence="3 4" key="1">
    <citation type="submission" date="2015-10" db="EMBL/GenBank/DDBJ databases">
        <title>Genome analyses suggest a sexual origin of heterokaryosis in a supposedly ancient asexual fungus.</title>
        <authorList>
            <person name="Ropars J."/>
            <person name="Sedzielewska K."/>
            <person name="Noel J."/>
            <person name="Charron P."/>
            <person name="Farinelli L."/>
            <person name="Marton T."/>
            <person name="Kruger M."/>
            <person name="Pelin A."/>
            <person name="Brachmann A."/>
            <person name="Corradi N."/>
        </authorList>
    </citation>
    <scope>NUCLEOTIDE SEQUENCE [LARGE SCALE GENOMIC DNA]</scope>
    <source>
        <strain evidence="3 4">A4</strain>
    </source>
</reference>
<evidence type="ECO:0000256" key="1">
    <source>
        <dbReference type="SAM" id="MobiDB-lite"/>
    </source>
</evidence>
<feature type="compositionally biased region" description="Low complexity" evidence="1">
    <location>
        <begin position="676"/>
        <end position="685"/>
    </location>
</feature>
<sequence>MASTKIRIIIKENGTNDSQSLLEVQLVLTDKLSEIREKLEIVNKMDDKLSFSQKFDDESVEISRVEEEYLSLVDIIDKVSYDINILYLIKSAIAYWKFLNKLHRLDWGCTMTSEGIKRANERAFKMLSVEIAEIDTKKDSTIEFSSYEDWIMKKNLFFNSDMNVKYFTRLSAKKSMNENYKVTSSHKYRVCEKVSLKICNLKATKNFMKELNDAINSKDLKNFEKITEKFGQFIPIEVIFGKRFQIENTTTQTNHNMKSLDYCRNWDCIEFRKPSSIFQLVDNDLREKLYSFFGKRILYLKITTKSFKKDDNNCENVDDVKDDKYGDEDKNLEDDTNNKDDKDGNEDKNVEDGRNEDGDDINTKIIELPQRISEIISNKHADCSIFATVIGMNDYYHCQILTSSGKEQKLMIHCFKEVRKDSKLIIGWMVIGYDTNFKSIFSDSKDMQLDILRKNYIPYDLSNDKMFELGLLNSAQNHYCIGIPVIDKSDLLIGHNFSNDCEKLYTFSYSLREKRCVKLPKFSFDILVISNNGSDLILFEKEMNSNVIDFDDNIFKELKYVPNFISLCSKKGEQIFPKQRFTQIKVKFLDNKNSSKKEVYGIRESSDLKCLFFVPFESKTFRKFIEEISELKEIDKSKILKISHIKKLFETRKVNKSFHDDLDKILENTKERDNNNETPINNGNNDSTDDIKVQANDNKNSTDDIKDQTSNNNKVSTDDVKNKINNGNKAPTDNVKDQTNDDNKDATGDTKNHNYGKFPIINTNVPTDNTDNDSDNDSVELVPSPTDISTDTKIESIIPTGKSTIFSSSEIDENGNITTITTEIKPGKNGKSSTTVRKNMIDSKGITNFDLTTFFSELEENSSEGKEISESDKSMTILQGDQSAETSNSSKMTKKTKTYSKNETNDFGIVTSTTTEIKTDEDGKPTVTVATKKFIGNKDEKIPETTFSSSETDEYGNVTTTTTETTREDGKTETRVRIETKDLNNKTIYNESFVSRPEEISSDVNRDEKTLTDSFGAMKNKHKLDFGCTMTSNGIKRANQRAFITEKCEFKEIDITKYEEVKFHSFEDRMIKKNLFFVPNMNVKYFAKIGIKYENEYYDDIDENIIYKYRVYEKVSFKIQNLKATDDFIKRVNNALQLEDLKKFLQITEEYGQFIPTEVILGQRFKTDNEPKEKEEKEEKEDLLNDYRKRPLNVLNLSGWDTIELLEPISIFELVDDDLRERLYSFFGKRILYSKIETEVIGDDKNVKTKVIKLPTRISKIISNKHADCSIFATAIGLKDHYHCQILTSDKEPELIIHRLKEKSKSKDSELVIGWMVVGNDTNFKSIFPDYNTKTFNNTQFKVLKIDINDVVVNLNDLKPPTEKPYYIGIPYIDKSDLMIGHWFSNDREKLYLFSYSSKDEPRELPKFSFHLLVKADPSGIFEKNMNNLNNTINLDNIDEFKNFKYIPKFITLYSKKDERRSILLKQRPTYIKVKFPNNEPSFNEKVIGKLSDDNENLKCSFFIPFERGCLYFALQTCGILMTKSLDAWIWDVDFSGNSEIFSLDLDI</sequence>
<feature type="compositionally biased region" description="Low complexity" evidence="1">
    <location>
        <begin position="955"/>
        <end position="964"/>
    </location>
</feature>
<feature type="compositionally biased region" description="Polar residues" evidence="1">
    <location>
        <begin position="874"/>
        <end position="885"/>
    </location>
</feature>
<feature type="region of interest" description="Disordered" evidence="1">
    <location>
        <begin position="325"/>
        <end position="360"/>
    </location>
</feature>
<evidence type="ECO:0000259" key="2">
    <source>
        <dbReference type="Pfam" id="PF24209"/>
    </source>
</evidence>
<evidence type="ECO:0000313" key="4">
    <source>
        <dbReference type="Proteomes" id="UP000234323"/>
    </source>
</evidence>
<organism evidence="3 4">
    <name type="scientific">Rhizophagus irregularis</name>
    <dbReference type="NCBI Taxonomy" id="588596"/>
    <lineage>
        <taxon>Eukaryota</taxon>
        <taxon>Fungi</taxon>
        <taxon>Fungi incertae sedis</taxon>
        <taxon>Mucoromycota</taxon>
        <taxon>Glomeromycotina</taxon>
        <taxon>Glomeromycetes</taxon>
        <taxon>Glomerales</taxon>
        <taxon>Glomeraceae</taxon>
        <taxon>Rhizophagus</taxon>
    </lineage>
</organism>
<keyword evidence="4" id="KW-1185">Reference proteome</keyword>
<dbReference type="EMBL" id="LLXI01000027">
    <property type="protein sequence ID" value="PKY38392.1"/>
    <property type="molecule type" value="Genomic_DNA"/>
</dbReference>
<name>A0A2I1FVH9_9GLOM</name>
<dbReference type="VEuPathDB" id="FungiDB:FUN_023787"/>
<dbReference type="VEuPathDB" id="FungiDB:RhiirFUN_001890"/>
<feature type="region of interest" description="Disordered" evidence="1">
    <location>
        <begin position="861"/>
        <end position="897"/>
    </location>
</feature>
<feature type="compositionally biased region" description="Low complexity" evidence="1">
    <location>
        <begin position="759"/>
        <end position="769"/>
    </location>
</feature>
<feature type="compositionally biased region" description="Basic and acidic residues" evidence="1">
    <location>
        <begin position="734"/>
        <end position="752"/>
    </location>
</feature>
<feature type="region of interest" description="Disordered" evidence="1">
    <location>
        <begin position="667"/>
        <end position="787"/>
    </location>
</feature>
<feature type="compositionally biased region" description="Basic and acidic residues" evidence="1">
    <location>
        <begin position="863"/>
        <end position="873"/>
    </location>
</feature>
<dbReference type="InterPro" id="IPR055854">
    <property type="entry name" value="DUF7431"/>
</dbReference>
<comment type="caution">
    <text evidence="3">The sequence shown here is derived from an EMBL/GenBank/DDBJ whole genome shotgun (WGS) entry which is preliminary data.</text>
</comment>
<dbReference type="VEuPathDB" id="FungiDB:RhiirA1_436024"/>
<feature type="domain" description="DUF7431" evidence="2">
    <location>
        <begin position="358"/>
        <end position="593"/>
    </location>
</feature>
<gene>
    <name evidence="3" type="ORF">RhiirA4_451380</name>
</gene>
<dbReference type="Proteomes" id="UP000234323">
    <property type="component" value="Unassembled WGS sequence"/>
</dbReference>
<dbReference type="VEuPathDB" id="FungiDB:RhiirFUN_026915"/>